<evidence type="ECO:0000313" key="3">
    <source>
        <dbReference type="EMBL" id="GFQ02599.1"/>
    </source>
</evidence>
<evidence type="ECO:0008006" key="5">
    <source>
        <dbReference type="Google" id="ProtNLM"/>
    </source>
</evidence>
<proteinExistence type="predicted"/>
<dbReference type="AlphaFoldDB" id="A0A830CYE8"/>
<comment type="caution">
    <text evidence="3">The sequence shown here is derived from an EMBL/GenBank/DDBJ whole genome shotgun (WGS) entry which is preliminary data.</text>
</comment>
<evidence type="ECO:0000256" key="1">
    <source>
        <dbReference type="SAM" id="MobiDB-lite"/>
    </source>
</evidence>
<evidence type="ECO:0000256" key="2">
    <source>
        <dbReference type="SAM" id="SignalP"/>
    </source>
</evidence>
<protein>
    <recommendedName>
        <fullName evidence="5">Secreted protein</fullName>
    </recommendedName>
</protein>
<name>A0A830CYE8_9LAMI</name>
<keyword evidence="2" id="KW-0732">Signal</keyword>
<gene>
    <name evidence="3" type="ORF">PHJA_002403900</name>
</gene>
<feature type="region of interest" description="Disordered" evidence="1">
    <location>
        <begin position="57"/>
        <end position="79"/>
    </location>
</feature>
<feature type="chain" id="PRO_5032928249" description="Secreted protein" evidence="2">
    <location>
        <begin position="24"/>
        <end position="79"/>
    </location>
</feature>
<accession>A0A830CYE8</accession>
<dbReference type="Proteomes" id="UP000653305">
    <property type="component" value="Unassembled WGS sequence"/>
</dbReference>
<organism evidence="3 4">
    <name type="scientific">Phtheirospermum japonicum</name>
    <dbReference type="NCBI Taxonomy" id="374723"/>
    <lineage>
        <taxon>Eukaryota</taxon>
        <taxon>Viridiplantae</taxon>
        <taxon>Streptophyta</taxon>
        <taxon>Embryophyta</taxon>
        <taxon>Tracheophyta</taxon>
        <taxon>Spermatophyta</taxon>
        <taxon>Magnoliopsida</taxon>
        <taxon>eudicotyledons</taxon>
        <taxon>Gunneridae</taxon>
        <taxon>Pentapetalae</taxon>
        <taxon>asterids</taxon>
        <taxon>lamiids</taxon>
        <taxon>Lamiales</taxon>
        <taxon>Orobanchaceae</taxon>
        <taxon>Orobanchaceae incertae sedis</taxon>
        <taxon>Phtheirospermum</taxon>
    </lineage>
</organism>
<dbReference type="EMBL" id="BMAC01000758">
    <property type="protein sequence ID" value="GFQ02599.1"/>
    <property type="molecule type" value="Genomic_DNA"/>
</dbReference>
<keyword evidence="4" id="KW-1185">Reference proteome</keyword>
<evidence type="ECO:0000313" key="4">
    <source>
        <dbReference type="Proteomes" id="UP000653305"/>
    </source>
</evidence>
<feature type="signal peptide" evidence="2">
    <location>
        <begin position="1"/>
        <end position="23"/>
    </location>
</feature>
<feature type="compositionally biased region" description="Low complexity" evidence="1">
    <location>
        <begin position="64"/>
        <end position="79"/>
    </location>
</feature>
<sequence length="79" mass="8871">MEMSCQQMLLWHISWSWSRAAMSSCVTLRDTSQVRIAIKITTMTDVERMRTYTPLKLRPKATPSCNSASGSASSNSIRS</sequence>
<reference evidence="3" key="1">
    <citation type="submission" date="2020-07" db="EMBL/GenBank/DDBJ databases">
        <title>Ethylene signaling mediates host invasion by parasitic plants.</title>
        <authorList>
            <person name="Yoshida S."/>
        </authorList>
    </citation>
    <scope>NUCLEOTIDE SEQUENCE</scope>
    <source>
        <strain evidence="3">Okayama</strain>
    </source>
</reference>